<proteinExistence type="predicted"/>
<name>A0A450UPS0_9GAMM</name>
<protein>
    <submittedName>
        <fullName evidence="3">MoxR-like ATPase</fullName>
    </submittedName>
</protein>
<dbReference type="Gene3D" id="3.40.50.300">
    <property type="entry name" value="P-loop containing nucleotide triphosphate hydrolases"/>
    <property type="match status" value="1"/>
</dbReference>
<reference evidence="3" key="1">
    <citation type="submission" date="2019-02" db="EMBL/GenBank/DDBJ databases">
        <authorList>
            <person name="Gruber-Vodicka R. H."/>
            <person name="Seah K. B. B."/>
        </authorList>
    </citation>
    <scope>NUCLEOTIDE SEQUENCE</scope>
    <source>
        <strain evidence="3">BECK_M6</strain>
    </source>
</reference>
<dbReference type="InterPro" id="IPR027417">
    <property type="entry name" value="P-loop_NTPase"/>
</dbReference>
<dbReference type="GO" id="GO:0016887">
    <property type="term" value="F:ATP hydrolysis activity"/>
    <property type="evidence" value="ECO:0007669"/>
    <property type="project" value="InterPro"/>
</dbReference>
<feature type="region of interest" description="Disordered" evidence="1">
    <location>
        <begin position="140"/>
        <end position="169"/>
    </location>
</feature>
<dbReference type="PANTHER" id="PTHR42759:SF6">
    <property type="entry name" value="REGULATORY PROTEIN-RELATED"/>
    <property type="match status" value="1"/>
</dbReference>
<dbReference type="SUPFAM" id="SSF52540">
    <property type="entry name" value="P-loop containing nucleoside triphosphate hydrolases"/>
    <property type="match status" value="1"/>
</dbReference>
<dbReference type="GO" id="GO:0005524">
    <property type="term" value="F:ATP binding"/>
    <property type="evidence" value="ECO:0007669"/>
    <property type="project" value="InterPro"/>
</dbReference>
<organism evidence="3">
    <name type="scientific">Candidatus Kentrum sp. LFY</name>
    <dbReference type="NCBI Taxonomy" id="2126342"/>
    <lineage>
        <taxon>Bacteria</taxon>
        <taxon>Pseudomonadati</taxon>
        <taxon>Pseudomonadota</taxon>
        <taxon>Gammaproteobacteria</taxon>
        <taxon>Candidatus Kentrum</taxon>
    </lineage>
</organism>
<evidence type="ECO:0000256" key="1">
    <source>
        <dbReference type="SAM" id="MobiDB-lite"/>
    </source>
</evidence>
<dbReference type="SMART" id="SM00382">
    <property type="entry name" value="AAA"/>
    <property type="match status" value="1"/>
</dbReference>
<dbReference type="InterPro" id="IPR050764">
    <property type="entry name" value="CbbQ/NirQ/NorQ/GpvN"/>
</dbReference>
<evidence type="ECO:0000259" key="2">
    <source>
        <dbReference type="SMART" id="SM00382"/>
    </source>
</evidence>
<dbReference type="EMBL" id="CAADFH010000041">
    <property type="protein sequence ID" value="VFJ94531.1"/>
    <property type="molecule type" value="Genomic_DNA"/>
</dbReference>
<accession>A0A450UPS0</accession>
<dbReference type="InterPro" id="IPR011704">
    <property type="entry name" value="ATPase_dyneun-rel_AAA"/>
</dbReference>
<gene>
    <name evidence="3" type="ORF">BECKLFY1418A_GA0070994_10417</name>
</gene>
<evidence type="ECO:0000313" key="3">
    <source>
        <dbReference type="EMBL" id="VFJ94531.1"/>
    </source>
</evidence>
<dbReference type="PANTHER" id="PTHR42759">
    <property type="entry name" value="MOXR FAMILY PROTEIN"/>
    <property type="match status" value="1"/>
</dbReference>
<dbReference type="InterPro" id="IPR003593">
    <property type="entry name" value="AAA+_ATPase"/>
</dbReference>
<sequence>MNFLTHPPGHVEKLAPIGNTPAAVHVFDEAQIEAIDAALATSRPLLVRGETGIGKSQLARAAAKALGRAYIPFVVTSHTEARDLLWRFDAVSRLAHAQLGAALGSDKESLVRELALRNFIAPGPLWWAFDWHGARMQAKKYQPASHADGETGGAETRLTPQQPDGGNPEVGAVVLLDEIDKAELDVPNGLLEALGERSFLPEGFVERVCVTGAPPLILITTNEERAMPDAFLRRCLVLHLGLPDVSRERAAFQALLVDRGEQHLPDLDPEVIREAARQVADDRIEAQAEHQRPLPGQAEFIDLLHAVHELAPDDPEMQKKKLKDIACYVVGKRPCPAKKSDGAQESGIAP</sequence>
<dbReference type="AlphaFoldDB" id="A0A450UPS0"/>
<dbReference type="Pfam" id="PF07728">
    <property type="entry name" value="AAA_5"/>
    <property type="match status" value="1"/>
</dbReference>
<feature type="domain" description="AAA+ ATPase" evidence="2">
    <location>
        <begin position="41"/>
        <end position="244"/>
    </location>
</feature>